<evidence type="ECO:0000256" key="3">
    <source>
        <dbReference type="PROSITE-ProRule" id="PRU01091"/>
    </source>
</evidence>
<reference evidence="6" key="1">
    <citation type="submission" date="2022-12" db="EMBL/GenBank/DDBJ databases">
        <authorList>
            <person name="Ruckert C."/>
            <person name="Busche T."/>
            <person name="Kalinowski J."/>
            <person name="Wittmann C."/>
        </authorList>
    </citation>
    <scope>NUCLEOTIDE SEQUENCE</scope>
    <source>
        <strain evidence="6">DSM 40467</strain>
    </source>
</reference>
<keyword evidence="2" id="KW-0597">Phosphoprotein</keyword>
<keyword evidence="1 3" id="KW-0238">DNA-binding</keyword>
<dbReference type="Gene3D" id="6.10.250.690">
    <property type="match status" value="1"/>
</dbReference>
<feature type="domain" description="OmpR/PhoB-type" evidence="5">
    <location>
        <begin position="124"/>
        <end position="222"/>
    </location>
</feature>
<evidence type="ECO:0000256" key="1">
    <source>
        <dbReference type="ARBA" id="ARBA00023125"/>
    </source>
</evidence>
<dbReference type="InterPro" id="IPR001867">
    <property type="entry name" value="OmpR/PhoB-type_DNA-bd"/>
</dbReference>
<gene>
    <name evidence="6" type="ORF">STRCI_002719</name>
</gene>
<dbReference type="CDD" id="cd19935">
    <property type="entry name" value="REC_OmpR_CusR-like"/>
    <property type="match status" value="1"/>
</dbReference>
<evidence type="ECO:0000313" key="7">
    <source>
        <dbReference type="Proteomes" id="UP001164439"/>
    </source>
</evidence>
<dbReference type="InterPro" id="IPR036388">
    <property type="entry name" value="WH-like_DNA-bd_sf"/>
</dbReference>
<dbReference type="SMART" id="SM00862">
    <property type="entry name" value="Trans_reg_C"/>
    <property type="match status" value="1"/>
</dbReference>
<dbReference type="CDD" id="cd00383">
    <property type="entry name" value="trans_reg_C"/>
    <property type="match status" value="1"/>
</dbReference>
<dbReference type="PANTHER" id="PTHR48111:SF36">
    <property type="entry name" value="TRANSCRIPTIONAL REGULATORY PROTEIN CUTR"/>
    <property type="match status" value="1"/>
</dbReference>
<organism evidence="6 7">
    <name type="scientific">Streptomyces cinnabarinus</name>
    <dbReference type="NCBI Taxonomy" id="67287"/>
    <lineage>
        <taxon>Bacteria</taxon>
        <taxon>Bacillati</taxon>
        <taxon>Actinomycetota</taxon>
        <taxon>Actinomycetes</taxon>
        <taxon>Kitasatosporales</taxon>
        <taxon>Streptomycetaceae</taxon>
        <taxon>Streptomyces</taxon>
    </lineage>
</organism>
<dbReference type="PROSITE" id="PS51755">
    <property type="entry name" value="OMPR_PHOB"/>
    <property type="match status" value="1"/>
</dbReference>
<dbReference type="SMART" id="SM00448">
    <property type="entry name" value="REC"/>
    <property type="match status" value="1"/>
</dbReference>
<dbReference type="InterPro" id="IPR039420">
    <property type="entry name" value="WalR-like"/>
</dbReference>
<dbReference type="Gene3D" id="3.40.50.2300">
    <property type="match status" value="1"/>
</dbReference>
<sequence>MRVLVVEDEERFAAGLRDGLEAEGFAVDVALDGVDGLWLAREHAYDAIVLDIMLPRLNGYRVCRELRGAGDWTPILMLTAKEGEWDEIEGLDTGADDYLTKPVSYGVLLARLRALLRRDAHQRPAVLTAGDLRLDPATRTVSRAGRDIEVTARELAVLEFLLRRAGEAVAKRTILDQVWGDDFEGDPNIVEVYVRRLRNKVDRPFGRRSLVTVRGHGYRLVRDDPGDR</sequence>
<dbReference type="PROSITE" id="PS50110">
    <property type="entry name" value="RESPONSE_REGULATORY"/>
    <property type="match status" value="1"/>
</dbReference>
<evidence type="ECO:0000259" key="5">
    <source>
        <dbReference type="PROSITE" id="PS51755"/>
    </source>
</evidence>
<proteinExistence type="predicted"/>
<evidence type="ECO:0000259" key="4">
    <source>
        <dbReference type="PROSITE" id="PS50110"/>
    </source>
</evidence>
<dbReference type="EMBL" id="CP114413">
    <property type="protein sequence ID" value="WAZ21540.1"/>
    <property type="molecule type" value="Genomic_DNA"/>
</dbReference>
<dbReference type="RefSeq" id="WP_041819985.1">
    <property type="nucleotide sequence ID" value="NZ_CP114413.1"/>
</dbReference>
<dbReference type="PANTHER" id="PTHR48111">
    <property type="entry name" value="REGULATOR OF RPOS"/>
    <property type="match status" value="1"/>
</dbReference>
<name>A0ABY7KAI4_9ACTN</name>
<feature type="domain" description="Response regulatory" evidence="4">
    <location>
        <begin position="2"/>
        <end position="116"/>
    </location>
</feature>
<evidence type="ECO:0000256" key="2">
    <source>
        <dbReference type="PROSITE-ProRule" id="PRU00169"/>
    </source>
</evidence>
<keyword evidence="7" id="KW-1185">Reference proteome</keyword>
<feature type="modified residue" description="4-aspartylphosphate" evidence="2">
    <location>
        <position position="51"/>
    </location>
</feature>
<dbReference type="InterPro" id="IPR001789">
    <property type="entry name" value="Sig_transdc_resp-reg_receiver"/>
</dbReference>
<accession>A0ABY7KAI4</accession>
<dbReference type="Pfam" id="PF00486">
    <property type="entry name" value="Trans_reg_C"/>
    <property type="match status" value="1"/>
</dbReference>
<dbReference type="InterPro" id="IPR011006">
    <property type="entry name" value="CheY-like_superfamily"/>
</dbReference>
<dbReference type="SUPFAM" id="SSF52172">
    <property type="entry name" value="CheY-like"/>
    <property type="match status" value="1"/>
</dbReference>
<dbReference type="Pfam" id="PF00072">
    <property type="entry name" value="Response_reg"/>
    <property type="match status" value="1"/>
</dbReference>
<dbReference type="Gene3D" id="1.10.10.10">
    <property type="entry name" value="Winged helix-like DNA-binding domain superfamily/Winged helix DNA-binding domain"/>
    <property type="match status" value="1"/>
</dbReference>
<feature type="DNA-binding region" description="OmpR/PhoB-type" evidence="3">
    <location>
        <begin position="124"/>
        <end position="222"/>
    </location>
</feature>
<evidence type="ECO:0000313" key="6">
    <source>
        <dbReference type="EMBL" id="WAZ21540.1"/>
    </source>
</evidence>
<protein>
    <submittedName>
        <fullName evidence="6">Response regulator transcription factor</fullName>
    </submittedName>
</protein>
<dbReference type="Proteomes" id="UP001164439">
    <property type="component" value="Chromosome"/>
</dbReference>